<name>A0ACB6QIK3_9PLEO</name>
<comment type="caution">
    <text evidence="1">The sequence shown here is derived from an EMBL/GenBank/DDBJ whole genome shotgun (WGS) entry which is preliminary data.</text>
</comment>
<proteinExistence type="predicted"/>
<evidence type="ECO:0000313" key="1">
    <source>
        <dbReference type="EMBL" id="KAF2466779.1"/>
    </source>
</evidence>
<gene>
    <name evidence="1" type="ORF">BDR25DRAFT_74983</name>
</gene>
<sequence length="95" mass="10339">MSAVSITISGLSVMAVAPSPGLSRIHAERSCAKGLAKGSRASTIQLRRHRPSVCVRRRRPMALFKLHCTSSRRREPAKVSLLHKLLPGKAAIDFP</sequence>
<keyword evidence="2" id="KW-1185">Reference proteome</keyword>
<dbReference type="EMBL" id="MU003523">
    <property type="protein sequence ID" value="KAF2466779.1"/>
    <property type="molecule type" value="Genomic_DNA"/>
</dbReference>
<protein>
    <submittedName>
        <fullName evidence="1">Uncharacterized protein</fullName>
    </submittedName>
</protein>
<reference evidence="1" key="1">
    <citation type="journal article" date="2020" name="Stud. Mycol.">
        <title>101 Dothideomycetes genomes: a test case for predicting lifestyles and emergence of pathogens.</title>
        <authorList>
            <person name="Haridas S."/>
            <person name="Albert R."/>
            <person name="Binder M."/>
            <person name="Bloem J."/>
            <person name="Labutti K."/>
            <person name="Salamov A."/>
            <person name="Andreopoulos B."/>
            <person name="Baker S."/>
            <person name="Barry K."/>
            <person name="Bills G."/>
            <person name="Bluhm B."/>
            <person name="Cannon C."/>
            <person name="Castanera R."/>
            <person name="Culley D."/>
            <person name="Daum C."/>
            <person name="Ezra D."/>
            <person name="Gonzalez J."/>
            <person name="Henrissat B."/>
            <person name="Kuo A."/>
            <person name="Liang C."/>
            <person name="Lipzen A."/>
            <person name="Lutzoni F."/>
            <person name="Magnuson J."/>
            <person name="Mondo S."/>
            <person name="Nolan M."/>
            <person name="Ohm R."/>
            <person name="Pangilinan J."/>
            <person name="Park H.-J."/>
            <person name="Ramirez L."/>
            <person name="Alfaro M."/>
            <person name="Sun H."/>
            <person name="Tritt A."/>
            <person name="Yoshinaga Y."/>
            <person name="Zwiers L.-H."/>
            <person name="Turgeon B."/>
            <person name="Goodwin S."/>
            <person name="Spatafora J."/>
            <person name="Crous P."/>
            <person name="Grigoriev I."/>
        </authorList>
    </citation>
    <scope>NUCLEOTIDE SEQUENCE</scope>
    <source>
        <strain evidence="1">ATCC 200398</strain>
    </source>
</reference>
<organism evidence="1 2">
    <name type="scientific">Lindgomyces ingoldianus</name>
    <dbReference type="NCBI Taxonomy" id="673940"/>
    <lineage>
        <taxon>Eukaryota</taxon>
        <taxon>Fungi</taxon>
        <taxon>Dikarya</taxon>
        <taxon>Ascomycota</taxon>
        <taxon>Pezizomycotina</taxon>
        <taxon>Dothideomycetes</taxon>
        <taxon>Pleosporomycetidae</taxon>
        <taxon>Pleosporales</taxon>
        <taxon>Lindgomycetaceae</taxon>
        <taxon>Lindgomyces</taxon>
    </lineage>
</organism>
<accession>A0ACB6QIK3</accession>
<evidence type="ECO:0000313" key="2">
    <source>
        <dbReference type="Proteomes" id="UP000799755"/>
    </source>
</evidence>
<dbReference type="Proteomes" id="UP000799755">
    <property type="component" value="Unassembled WGS sequence"/>
</dbReference>